<dbReference type="InterPro" id="IPR004101">
    <property type="entry name" value="Mur_ligase_C"/>
</dbReference>
<evidence type="ECO:0000256" key="2">
    <source>
        <dbReference type="ARBA" id="ARBA00004752"/>
    </source>
</evidence>
<dbReference type="Gene3D" id="3.90.190.20">
    <property type="entry name" value="Mur ligase, C-terminal domain"/>
    <property type="match status" value="1"/>
</dbReference>
<dbReference type="Gene3D" id="3.40.1190.10">
    <property type="entry name" value="Mur-like, catalytic domain"/>
    <property type="match status" value="1"/>
</dbReference>
<proteinExistence type="inferred from homology"/>
<feature type="domain" description="Mur ligase N-terminal catalytic" evidence="15">
    <location>
        <begin position="13"/>
        <end position="110"/>
    </location>
</feature>
<dbReference type="HAMAP" id="MF_00046">
    <property type="entry name" value="MurC"/>
    <property type="match status" value="1"/>
</dbReference>
<dbReference type="GO" id="GO:0009252">
    <property type="term" value="P:peptidoglycan biosynthetic process"/>
    <property type="evidence" value="ECO:0007669"/>
    <property type="project" value="UniProtKB-UniRule"/>
</dbReference>
<keyword evidence="7 14" id="KW-0547">Nucleotide-binding</keyword>
<comment type="subcellular location">
    <subcellularLocation>
        <location evidence="1 14">Cytoplasm</location>
    </subcellularLocation>
</comment>
<dbReference type="GO" id="GO:0071555">
    <property type="term" value="P:cell wall organization"/>
    <property type="evidence" value="ECO:0007669"/>
    <property type="project" value="UniProtKB-KW"/>
</dbReference>
<evidence type="ECO:0000256" key="11">
    <source>
        <dbReference type="ARBA" id="ARBA00023306"/>
    </source>
</evidence>
<sequence length="460" mass="51055">MSFNFIKDNHKSIHFIGIGGVSMSGIAEILINKGYTVSGSDRNSSKSTEKLSKLGATIFIGHEASNVIKSDLVVYTAAIAEDNPELKKAKELNIELMDRAEFLGKIMNGHKYNIGVAGTHGKTTTTSMLSHIILKAQLDPTILVGGSLDIIDGNVRVGESEYFITEACEYKASFLKFPPYLGIILNIEEDHLDYYKDIHHIEDTFLEFTKLIPNDGFVILNADDPRCLNLQNKYICNTKTFGIKNGDLKAKNIVYSNNGCPSFDVTENEKKLFHISLNVPGNHNISNSLASIAAALCLAIEHKYIVEGIESFYGTHRRFEIKGSTQGVTVIDDYAHHPTEIKATLEASRNFPHNKIVCVFQPHTYSRTKSLFKEFSQCFTLANKVILADIYAAREPLDESVSSLMLAEEISQNGVDCVNFHSFEEILQNLKKTLEEGDLLLTVGAGDVYLIGEMLLEQNS</sequence>
<reference evidence="18 19" key="1">
    <citation type="submission" date="2016-11" db="EMBL/GenBank/DDBJ databases">
        <authorList>
            <person name="Jaros S."/>
            <person name="Januszkiewicz K."/>
            <person name="Wedrychowicz H."/>
        </authorList>
    </citation>
    <scope>NUCLEOTIDE SEQUENCE [LARGE SCALE GENOMIC DNA]</scope>
    <source>
        <strain evidence="18 19">DSM 8605</strain>
    </source>
</reference>
<evidence type="ECO:0000256" key="7">
    <source>
        <dbReference type="ARBA" id="ARBA00022741"/>
    </source>
</evidence>
<evidence type="ECO:0000256" key="8">
    <source>
        <dbReference type="ARBA" id="ARBA00022840"/>
    </source>
</evidence>
<dbReference type="GO" id="GO:0008763">
    <property type="term" value="F:UDP-N-acetylmuramate-L-alanine ligase activity"/>
    <property type="evidence" value="ECO:0007669"/>
    <property type="project" value="UniProtKB-UniRule"/>
</dbReference>
<name>A0A1M5X8V3_9CLOT</name>
<keyword evidence="12 14" id="KW-0961">Cell wall biogenesis/degradation</keyword>
<keyword evidence="6 14" id="KW-0132">Cell division</keyword>
<dbReference type="Pfam" id="PF02875">
    <property type="entry name" value="Mur_ligase_C"/>
    <property type="match status" value="1"/>
</dbReference>
<evidence type="ECO:0000256" key="12">
    <source>
        <dbReference type="ARBA" id="ARBA00023316"/>
    </source>
</evidence>
<accession>A0A1M5X8V3</accession>
<feature type="domain" description="Mur ligase central" evidence="17">
    <location>
        <begin position="116"/>
        <end position="295"/>
    </location>
</feature>
<keyword evidence="9 14" id="KW-0133">Cell shape</keyword>
<dbReference type="NCBIfam" id="TIGR01082">
    <property type="entry name" value="murC"/>
    <property type="match status" value="1"/>
</dbReference>
<evidence type="ECO:0000256" key="6">
    <source>
        <dbReference type="ARBA" id="ARBA00022618"/>
    </source>
</evidence>
<keyword evidence="19" id="KW-1185">Reference proteome</keyword>
<evidence type="ECO:0000259" key="17">
    <source>
        <dbReference type="Pfam" id="PF08245"/>
    </source>
</evidence>
<keyword evidence="4 14" id="KW-0963">Cytoplasm</keyword>
<comment type="pathway">
    <text evidence="2 14">Cell wall biogenesis; peptidoglycan biosynthesis.</text>
</comment>
<dbReference type="SUPFAM" id="SSF51984">
    <property type="entry name" value="MurCD N-terminal domain"/>
    <property type="match status" value="1"/>
</dbReference>
<evidence type="ECO:0000256" key="14">
    <source>
        <dbReference type="HAMAP-Rule" id="MF_00046"/>
    </source>
</evidence>
<dbReference type="InterPro" id="IPR036565">
    <property type="entry name" value="Mur-like_cat_sf"/>
</dbReference>
<dbReference type="Gene3D" id="3.40.50.720">
    <property type="entry name" value="NAD(P)-binding Rossmann-like Domain"/>
    <property type="match status" value="1"/>
</dbReference>
<evidence type="ECO:0000313" key="19">
    <source>
        <dbReference type="Proteomes" id="UP000184447"/>
    </source>
</evidence>
<dbReference type="EC" id="6.3.2.8" evidence="3 14"/>
<protein>
    <recommendedName>
        <fullName evidence="3 14">UDP-N-acetylmuramate--L-alanine ligase</fullName>
        <ecNumber evidence="3 14">6.3.2.8</ecNumber>
    </recommendedName>
    <alternativeName>
        <fullName evidence="14">UDP-N-acetylmuramoyl-L-alanine synthetase</fullName>
    </alternativeName>
</protein>
<dbReference type="PANTHER" id="PTHR43445">
    <property type="entry name" value="UDP-N-ACETYLMURAMATE--L-ALANINE LIGASE-RELATED"/>
    <property type="match status" value="1"/>
</dbReference>
<comment type="catalytic activity">
    <reaction evidence="13 14">
        <text>UDP-N-acetyl-alpha-D-muramate + L-alanine + ATP = UDP-N-acetyl-alpha-D-muramoyl-L-alanine + ADP + phosphate + H(+)</text>
        <dbReference type="Rhea" id="RHEA:23372"/>
        <dbReference type="ChEBI" id="CHEBI:15378"/>
        <dbReference type="ChEBI" id="CHEBI:30616"/>
        <dbReference type="ChEBI" id="CHEBI:43474"/>
        <dbReference type="ChEBI" id="CHEBI:57972"/>
        <dbReference type="ChEBI" id="CHEBI:70757"/>
        <dbReference type="ChEBI" id="CHEBI:83898"/>
        <dbReference type="ChEBI" id="CHEBI:456216"/>
        <dbReference type="EC" id="6.3.2.8"/>
    </reaction>
</comment>
<gene>
    <name evidence="14" type="primary">murC</name>
    <name evidence="18" type="ORF">SAMN02745207_03456</name>
</gene>
<dbReference type="InterPro" id="IPR050061">
    <property type="entry name" value="MurCDEF_pg_biosynth"/>
</dbReference>
<evidence type="ECO:0000259" key="15">
    <source>
        <dbReference type="Pfam" id="PF01225"/>
    </source>
</evidence>
<dbReference type="Pfam" id="PF01225">
    <property type="entry name" value="Mur_ligase"/>
    <property type="match status" value="1"/>
</dbReference>
<evidence type="ECO:0000256" key="5">
    <source>
        <dbReference type="ARBA" id="ARBA00022598"/>
    </source>
</evidence>
<organism evidence="18 19">
    <name type="scientific">Clostridium grantii DSM 8605</name>
    <dbReference type="NCBI Taxonomy" id="1121316"/>
    <lineage>
        <taxon>Bacteria</taxon>
        <taxon>Bacillati</taxon>
        <taxon>Bacillota</taxon>
        <taxon>Clostridia</taxon>
        <taxon>Eubacteriales</taxon>
        <taxon>Clostridiaceae</taxon>
        <taxon>Clostridium</taxon>
    </lineage>
</organism>
<dbReference type="OrthoDB" id="9804126at2"/>
<keyword evidence="5 14" id="KW-0436">Ligase</keyword>
<dbReference type="SUPFAM" id="SSF53623">
    <property type="entry name" value="MurD-like peptide ligases, catalytic domain"/>
    <property type="match status" value="1"/>
</dbReference>
<keyword evidence="8 14" id="KW-0067">ATP-binding</keyword>
<dbReference type="GO" id="GO:0008360">
    <property type="term" value="P:regulation of cell shape"/>
    <property type="evidence" value="ECO:0007669"/>
    <property type="project" value="UniProtKB-KW"/>
</dbReference>
<keyword evidence="11 14" id="KW-0131">Cell cycle</keyword>
<evidence type="ECO:0000256" key="10">
    <source>
        <dbReference type="ARBA" id="ARBA00022984"/>
    </source>
</evidence>
<dbReference type="GO" id="GO:0051301">
    <property type="term" value="P:cell division"/>
    <property type="evidence" value="ECO:0007669"/>
    <property type="project" value="UniProtKB-KW"/>
</dbReference>
<evidence type="ECO:0000259" key="16">
    <source>
        <dbReference type="Pfam" id="PF02875"/>
    </source>
</evidence>
<dbReference type="RefSeq" id="WP_073339962.1">
    <property type="nucleotide sequence ID" value="NZ_FQXM01000025.1"/>
</dbReference>
<comment type="similarity">
    <text evidence="14">Belongs to the MurCDEF family.</text>
</comment>
<dbReference type="Proteomes" id="UP000184447">
    <property type="component" value="Unassembled WGS sequence"/>
</dbReference>
<dbReference type="InterPro" id="IPR000713">
    <property type="entry name" value="Mur_ligase_N"/>
</dbReference>
<evidence type="ECO:0000256" key="3">
    <source>
        <dbReference type="ARBA" id="ARBA00012211"/>
    </source>
</evidence>
<dbReference type="UniPathway" id="UPA00219"/>
<dbReference type="EMBL" id="FQXM01000025">
    <property type="protein sequence ID" value="SHH96211.1"/>
    <property type="molecule type" value="Genomic_DNA"/>
</dbReference>
<dbReference type="InterPro" id="IPR036615">
    <property type="entry name" value="Mur_ligase_C_dom_sf"/>
</dbReference>
<evidence type="ECO:0000256" key="4">
    <source>
        <dbReference type="ARBA" id="ARBA00022490"/>
    </source>
</evidence>
<dbReference type="STRING" id="1121316.SAMN02745207_03456"/>
<dbReference type="InterPro" id="IPR013221">
    <property type="entry name" value="Mur_ligase_cen"/>
</dbReference>
<dbReference type="InterPro" id="IPR005758">
    <property type="entry name" value="UDP-N-AcMur_Ala_ligase_MurC"/>
</dbReference>
<comment type="function">
    <text evidence="14">Cell wall formation.</text>
</comment>
<evidence type="ECO:0000256" key="13">
    <source>
        <dbReference type="ARBA" id="ARBA00047833"/>
    </source>
</evidence>
<evidence type="ECO:0000256" key="1">
    <source>
        <dbReference type="ARBA" id="ARBA00004496"/>
    </source>
</evidence>
<keyword evidence="10 14" id="KW-0573">Peptidoglycan synthesis</keyword>
<dbReference type="Pfam" id="PF08245">
    <property type="entry name" value="Mur_ligase_M"/>
    <property type="match status" value="1"/>
</dbReference>
<feature type="binding site" evidence="14">
    <location>
        <begin position="118"/>
        <end position="124"/>
    </location>
    <ligand>
        <name>ATP</name>
        <dbReference type="ChEBI" id="CHEBI:30616"/>
    </ligand>
</feature>
<dbReference type="PANTHER" id="PTHR43445:SF3">
    <property type="entry name" value="UDP-N-ACETYLMURAMATE--L-ALANINE LIGASE"/>
    <property type="match status" value="1"/>
</dbReference>
<dbReference type="GO" id="GO:0005524">
    <property type="term" value="F:ATP binding"/>
    <property type="evidence" value="ECO:0007669"/>
    <property type="project" value="UniProtKB-UniRule"/>
</dbReference>
<dbReference type="GO" id="GO:0005737">
    <property type="term" value="C:cytoplasm"/>
    <property type="evidence" value="ECO:0007669"/>
    <property type="project" value="UniProtKB-SubCell"/>
</dbReference>
<dbReference type="AlphaFoldDB" id="A0A1M5X8V3"/>
<evidence type="ECO:0000256" key="9">
    <source>
        <dbReference type="ARBA" id="ARBA00022960"/>
    </source>
</evidence>
<evidence type="ECO:0000313" key="18">
    <source>
        <dbReference type="EMBL" id="SHH96211.1"/>
    </source>
</evidence>
<dbReference type="SUPFAM" id="SSF53244">
    <property type="entry name" value="MurD-like peptide ligases, peptide-binding domain"/>
    <property type="match status" value="1"/>
</dbReference>
<feature type="domain" description="Mur ligase C-terminal" evidence="16">
    <location>
        <begin position="317"/>
        <end position="446"/>
    </location>
</feature>